<feature type="transmembrane region" description="Helical" evidence="5">
    <location>
        <begin position="33"/>
        <end position="54"/>
    </location>
</feature>
<comment type="subcellular location">
    <subcellularLocation>
        <location evidence="1">Membrane</location>
        <topology evidence="1">Multi-pass membrane protein</topology>
    </subcellularLocation>
</comment>
<proteinExistence type="predicted"/>
<dbReference type="NCBIfam" id="TIGR01593">
    <property type="entry name" value="holin_tox_secr"/>
    <property type="match status" value="1"/>
</dbReference>
<feature type="transmembrane region" description="Helical" evidence="5">
    <location>
        <begin position="74"/>
        <end position="92"/>
    </location>
</feature>
<evidence type="ECO:0000313" key="6">
    <source>
        <dbReference type="EMBL" id="MVB09512.1"/>
    </source>
</evidence>
<comment type="caution">
    <text evidence="6">The sequence shown here is derived from an EMBL/GenBank/DDBJ whole genome shotgun (WGS) entry which is preliminary data.</text>
</comment>
<evidence type="ECO:0000256" key="5">
    <source>
        <dbReference type="SAM" id="Phobius"/>
    </source>
</evidence>
<evidence type="ECO:0000256" key="1">
    <source>
        <dbReference type="ARBA" id="ARBA00004141"/>
    </source>
</evidence>
<gene>
    <name evidence="6" type="ORF">CAFE_01680</name>
</gene>
<dbReference type="AlphaFoldDB" id="A0A6N8HUY4"/>
<dbReference type="OrthoDB" id="88184at2"/>
<evidence type="ECO:0000256" key="3">
    <source>
        <dbReference type="ARBA" id="ARBA00022989"/>
    </source>
</evidence>
<feature type="transmembrane region" description="Helical" evidence="5">
    <location>
        <begin position="7"/>
        <end position="27"/>
    </location>
</feature>
<dbReference type="InterPro" id="IPR006480">
    <property type="entry name" value="Phage_holin_4_1"/>
</dbReference>
<dbReference type="EMBL" id="VWXL01000004">
    <property type="protein sequence ID" value="MVB09512.1"/>
    <property type="molecule type" value="Genomic_DNA"/>
</dbReference>
<evidence type="ECO:0000256" key="4">
    <source>
        <dbReference type="ARBA" id="ARBA00023136"/>
    </source>
</evidence>
<keyword evidence="4 5" id="KW-0472">Membrane</keyword>
<dbReference type="GO" id="GO:0016020">
    <property type="term" value="C:membrane"/>
    <property type="evidence" value="ECO:0007669"/>
    <property type="project" value="UniProtKB-SubCell"/>
</dbReference>
<evidence type="ECO:0000313" key="7">
    <source>
        <dbReference type="Proteomes" id="UP000469440"/>
    </source>
</evidence>
<sequence>MEKARSFYFLALSVFSAVGAVLTQALGGWDSSLQTLVGFMAVDYILGVIIALVWKSSQKSKDGSFESAASLKGLFRKGGILAIVYVAVRLDLIVGNSGYIRTAVILFFIANEGFSIIENLGIMGLPMPAAIKNAFAAIKRQAESTKN</sequence>
<feature type="transmembrane region" description="Helical" evidence="5">
    <location>
        <begin position="98"/>
        <end position="117"/>
    </location>
</feature>
<dbReference type="Pfam" id="PF05105">
    <property type="entry name" value="Phage_holin_4_1"/>
    <property type="match status" value="1"/>
</dbReference>
<evidence type="ECO:0000256" key="2">
    <source>
        <dbReference type="ARBA" id="ARBA00022692"/>
    </source>
</evidence>
<protein>
    <submittedName>
        <fullName evidence="6">Bacteriophage holin family protein</fullName>
    </submittedName>
</protein>
<name>A0A6N8HUY4_9FIRM</name>
<dbReference type="Proteomes" id="UP000469440">
    <property type="component" value="Unassembled WGS sequence"/>
</dbReference>
<keyword evidence="2 5" id="KW-0812">Transmembrane</keyword>
<organism evidence="6 7">
    <name type="scientific">Caproicibacter fermentans</name>
    <dbReference type="NCBI Taxonomy" id="2576756"/>
    <lineage>
        <taxon>Bacteria</taxon>
        <taxon>Bacillati</taxon>
        <taxon>Bacillota</taxon>
        <taxon>Clostridia</taxon>
        <taxon>Eubacteriales</taxon>
        <taxon>Acutalibacteraceae</taxon>
        <taxon>Caproicibacter</taxon>
    </lineage>
</organism>
<keyword evidence="3 5" id="KW-1133">Transmembrane helix</keyword>
<reference evidence="6 7" key="1">
    <citation type="submission" date="2019-09" db="EMBL/GenBank/DDBJ databases">
        <title>Genome sequence of Clostridium sp. EA1.</title>
        <authorList>
            <person name="Poehlein A."/>
            <person name="Bengelsdorf F.R."/>
            <person name="Daniel R."/>
        </authorList>
    </citation>
    <scope>NUCLEOTIDE SEQUENCE [LARGE SCALE GENOMIC DNA]</scope>
    <source>
        <strain evidence="6 7">EA1</strain>
    </source>
</reference>
<keyword evidence="7" id="KW-1185">Reference proteome</keyword>
<accession>A0A6N8HUY4</accession>